<evidence type="ECO:0000313" key="2">
    <source>
        <dbReference type="EMBL" id="AVI50364.1"/>
    </source>
</evidence>
<protein>
    <submittedName>
        <fullName evidence="2">Uncharacterized protein</fullName>
    </submittedName>
</protein>
<sequence length="414" mass="42628">MKKIYLPFIAIAFALVAASCSSDDGGAIIPTDDTGTPAVDVRLVGQITSDMTLTSDVIWELEGRVTVTNGATLTIEPGTIIKAFAGTGANASTLIIARGAKINAVGTASAPIIFTSIADNIAIGQVSGSNLDENDRGLWGGLLVLGNAKVSLDGNATEAQIEGIPASDINGRYGGNDDADNSGSLAYISIRHGGALIGEGNEINGLTLGGVGTGTSISNIEVVGNVDDGIEFFGGSVNANNLLVWAQGDDGLDIDQAYSGTIDNAVVALGDISDHALEIDGPEGSLEGMFTITNLTLIGNSNTENGEYADYRDGAMGVTKNVLARNFKTESDVELDNNGVAQNFIDGKLSFENWVTDVDPANAIFVEKTGEGENKIIVNPDFTERAAAWSSTGNSGGATMSAFSWTYAASRGAL</sequence>
<dbReference type="OrthoDB" id="1521716at2"/>
<feature type="chain" id="PRO_5015397941" evidence="1">
    <location>
        <begin position="23"/>
        <end position="414"/>
    </location>
</feature>
<accession>A0A2S0HUY5</accession>
<reference evidence="2 3" key="1">
    <citation type="submission" date="2018-02" db="EMBL/GenBank/DDBJ databases">
        <title>Genomic analysis of the strain RR4-38 isolated from a seawater recirculating aquaculture system.</title>
        <authorList>
            <person name="Kim Y.-S."/>
            <person name="Jang Y.H."/>
            <person name="Kim K.-H."/>
        </authorList>
    </citation>
    <scope>NUCLEOTIDE SEQUENCE [LARGE SCALE GENOMIC DNA]</scope>
    <source>
        <strain evidence="2 3">RR4-38</strain>
    </source>
</reference>
<dbReference type="PANTHER" id="PTHR41339:SF1">
    <property type="entry name" value="SECRETED PROTEIN"/>
    <property type="match status" value="1"/>
</dbReference>
<organism evidence="2 3">
    <name type="scientific">Pukyongia salina</name>
    <dbReference type="NCBI Taxonomy" id="2094025"/>
    <lineage>
        <taxon>Bacteria</taxon>
        <taxon>Pseudomonadati</taxon>
        <taxon>Bacteroidota</taxon>
        <taxon>Flavobacteriia</taxon>
        <taxon>Flavobacteriales</taxon>
        <taxon>Flavobacteriaceae</taxon>
        <taxon>Pukyongia</taxon>
    </lineage>
</organism>
<dbReference type="Proteomes" id="UP000238442">
    <property type="component" value="Chromosome"/>
</dbReference>
<evidence type="ECO:0000256" key="1">
    <source>
        <dbReference type="SAM" id="SignalP"/>
    </source>
</evidence>
<dbReference type="AlphaFoldDB" id="A0A2S0HUY5"/>
<evidence type="ECO:0000313" key="3">
    <source>
        <dbReference type="Proteomes" id="UP000238442"/>
    </source>
</evidence>
<dbReference type="PANTHER" id="PTHR41339">
    <property type="entry name" value="LIPL48"/>
    <property type="match status" value="1"/>
</dbReference>
<feature type="signal peptide" evidence="1">
    <location>
        <begin position="1"/>
        <end position="22"/>
    </location>
</feature>
<dbReference type="EMBL" id="CP027062">
    <property type="protein sequence ID" value="AVI50364.1"/>
    <property type="molecule type" value="Genomic_DNA"/>
</dbReference>
<gene>
    <name evidence="2" type="ORF">C5O00_03980</name>
</gene>
<proteinExistence type="predicted"/>
<name>A0A2S0HUY5_9FLAO</name>
<keyword evidence="1" id="KW-0732">Signal</keyword>
<keyword evidence="3" id="KW-1185">Reference proteome</keyword>
<dbReference type="KEGG" id="aue:C5O00_03980"/>
<dbReference type="PROSITE" id="PS51257">
    <property type="entry name" value="PROKAR_LIPOPROTEIN"/>
    <property type="match status" value="1"/>
</dbReference>
<dbReference type="RefSeq" id="WP_105215148.1">
    <property type="nucleotide sequence ID" value="NZ_CP027062.1"/>
</dbReference>